<evidence type="ECO:0000313" key="12">
    <source>
        <dbReference type="EMBL" id="KAJ1648468.1"/>
    </source>
</evidence>
<feature type="repeat" description="WD" evidence="11">
    <location>
        <begin position="52"/>
        <end position="89"/>
    </location>
</feature>
<dbReference type="EMBL" id="JANBOH010000005">
    <property type="protein sequence ID" value="KAJ1648468.1"/>
    <property type="molecule type" value="Genomic_DNA"/>
</dbReference>
<comment type="pathway">
    <text evidence="3">tRNA modification; 5-methoxycarbonylmethyl-2-thiouridine-tRNA biosynthesis.</text>
</comment>
<keyword evidence="7 11" id="KW-0853">WD repeat</keyword>
<evidence type="ECO:0000256" key="6">
    <source>
        <dbReference type="ARBA" id="ARBA00022490"/>
    </source>
</evidence>
<dbReference type="GO" id="GO:0005737">
    <property type="term" value="C:cytoplasm"/>
    <property type="evidence" value="ECO:0007669"/>
    <property type="project" value="UniProtKB-SubCell"/>
</dbReference>
<dbReference type="GO" id="GO:0005634">
    <property type="term" value="C:nucleus"/>
    <property type="evidence" value="ECO:0007669"/>
    <property type="project" value="UniProtKB-SubCell"/>
</dbReference>
<dbReference type="SMART" id="SM00320">
    <property type="entry name" value="WD40"/>
    <property type="match status" value="9"/>
</dbReference>
<dbReference type="FunFam" id="2.130.10.10:FF:000400">
    <property type="entry name" value="Elongator acetyltransferase complex subunit 2"/>
    <property type="match status" value="1"/>
</dbReference>
<keyword evidence="10" id="KW-0539">Nucleus</keyword>
<dbReference type="InterPro" id="IPR001680">
    <property type="entry name" value="WD40_rpt"/>
</dbReference>
<evidence type="ECO:0000256" key="5">
    <source>
        <dbReference type="ARBA" id="ARBA00020267"/>
    </source>
</evidence>
<keyword evidence="8" id="KW-0819">tRNA processing</keyword>
<evidence type="ECO:0000256" key="2">
    <source>
        <dbReference type="ARBA" id="ARBA00004496"/>
    </source>
</evidence>
<comment type="caution">
    <text evidence="12">The sequence shown here is derived from an EMBL/GenBank/DDBJ whole genome shotgun (WGS) entry which is preliminary data.</text>
</comment>
<dbReference type="Gene3D" id="2.130.10.10">
    <property type="entry name" value="YVTN repeat-like/Quinoprotein amine dehydrogenase"/>
    <property type="match status" value="5"/>
</dbReference>
<feature type="repeat" description="WD" evidence="11">
    <location>
        <begin position="243"/>
        <end position="272"/>
    </location>
</feature>
<evidence type="ECO:0000256" key="10">
    <source>
        <dbReference type="ARBA" id="ARBA00023242"/>
    </source>
</evidence>
<keyword evidence="13" id="KW-1185">Reference proteome</keyword>
<dbReference type="PANTHER" id="PTHR44111">
    <property type="entry name" value="ELONGATOR COMPLEX PROTEIN 2"/>
    <property type="match status" value="1"/>
</dbReference>
<dbReference type="PROSITE" id="PS50294">
    <property type="entry name" value="WD_REPEATS_REGION"/>
    <property type="match status" value="1"/>
</dbReference>
<evidence type="ECO:0000256" key="4">
    <source>
        <dbReference type="ARBA" id="ARBA00005881"/>
    </source>
</evidence>
<evidence type="ECO:0000256" key="1">
    <source>
        <dbReference type="ARBA" id="ARBA00004123"/>
    </source>
</evidence>
<reference evidence="12" key="1">
    <citation type="submission" date="2022-07" db="EMBL/GenBank/DDBJ databases">
        <title>Phylogenomic reconstructions and comparative analyses of Kickxellomycotina fungi.</title>
        <authorList>
            <person name="Reynolds N.K."/>
            <person name="Stajich J.E."/>
            <person name="Barry K."/>
            <person name="Grigoriev I.V."/>
            <person name="Crous P."/>
            <person name="Smith M.E."/>
        </authorList>
    </citation>
    <scope>NUCLEOTIDE SEQUENCE</scope>
    <source>
        <strain evidence="12">NBRC 105413</strain>
    </source>
</reference>
<proteinExistence type="inferred from homology"/>
<dbReference type="PROSITE" id="PS50082">
    <property type="entry name" value="WD_REPEATS_2"/>
    <property type="match status" value="3"/>
</dbReference>
<accession>A0A9W8CN85</accession>
<organism evidence="12 13">
    <name type="scientific">Coemansia asiatica</name>
    <dbReference type="NCBI Taxonomy" id="1052880"/>
    <lineage>
        <taxon>Eukaryota</taxon>
        <taxon>Fungi</taxon>
        <taxon>Fungi incertae sedis</taxon>
        <taxon>Zoopagomycota</taxon>
        <taxon>Kickxellomycotina</taxon>
        <taxon>Kickxellomycetes</taxon>
        <taxon>Kickxellales</taxon>
        <taxon>Kickxellaceae</taxon>
        <taxon>Coemansia</taxon>
    </lineage>
</organism>
<dbReference type="PRINTS" id="PR00320">
    <property type="entry name" value="GPROTEINBRPT"/>
</dbReference>
<evidence type="ECO:0000313" key="13">
    <source>
        <dbReference type="Proteomes" id="UP001145021"/>
    </source>
</evidence>
<evidence type="ECO:0000256" key="8">
    <source>
        <dbReference type="ARBA" id="ARBA00022694"/>
    </source>
</evidence>
<evidence type="ECO:0000256" key="7">
    <source>
        <dbReference type="ARBA" id="ARBA00022574"/>
    </source>
</evidence>
<evidence type="ECO:0000256" key="9">
    <source>
        <dbReference type="ARBA" id="ARBA00022737"/>
    </source>
</evidence>
<dbReference type="InterPro" id="IPR036322">
    <property type="entry name" value="WD40_repeat_dom_sf"/>
</dbReference>
<dbReference type="InterPro" id="IPR037289">
    <property type="entry name" value="Elp2"/>
</dbReference>
<gene>
    <name evidence="12" type="primary">ELP2</name>
    <name evidence="12" type="ORF">LPJ64_000297</name>
</gene>
<name>A0A9W8CN85_9FUNG</name>
<dbReference type="SUPFAM" id="SSF50978">
    <property type="entry name" value="WD40 repeat-like"/>
    <property type="match status" value="2"/>
</dbReference>
<keyword evidence="9" id="KW-0677">Repeat</keyword>
<dbReference type="GO" id="GO:0002098">
    <property type="term" value="P:tRNA wobble uridine modification"/>
    <property type="evidence" value="ECO:0007669"/>
    <property type="project" value="InterPro"/>
</dbReference>
<evidence type="ECO:0000256" key="11">
    <source>
        <dbReference type="PROSITE-ProRule" id="PRU00221"/>
    </source>
</evidence>
<feature type="repeat" description="WD" evidence="11">
    <location>
        <begin position="694"/>
        <end position="725"/>
    </location>
</feature>
<dbReference type="AlphaFoldDB" id="A0A9W8CN85"/>
<dbReference type="PANTHER" id="PTHR44111:SF1">
    <property type="entry name" value="ELONGATOR COMPLEX PROTEIN 2"/>
    <property type="match status" value="1"/>
</dbReference>
<keyword evidence="6" id="KW-0963">Cytoplasm</keyword>
<dbReference type="Proteomes" id="UP001145021">
    <property type="component" value="Unassembled WGS sequence"/>
</dbReference>
<comment type="similarity">
    <text evidence="4">Belongs to the WD repeat ELP2 family.</text>
</comment>
<comment type="subcellular location">
    <subcellularLocation>
        <location evidence="2">Cytoplasm</location>
    </subcellularLocation>
    <subcellularLocation>
        <location evidence="1">Nucleus</location>
    </subcellularLocation>
</comment>
<protein>
    <recommendedName>
        <fullName evidence="5">Elongator complex protein 2</fullName>
    </recommendedName>
</protein>
<dbReference type="Pfam" id="PF00400">
    <property type="entry name" value="WD40"/>
    <property type="match status" value="7"/>
</dbReference>
<sequence>MAESVFISGACSRTAHAIDSLDQHTVALGMGIHIGIYDPSDQTHLRGVQQALRGHSERVNCCQFAHNSEGLRIPVLLSGSADTTARIWEKCLLSDGMATWQCTAVLRGHGSAVIALDAIAIKEDLVLVATASTDGTMRIWQHRPGSHEEHGAEGLPIPSDSVQVLNVGARSALAVALTELPDKTVVLATGNTDNRIHLFTQACDGSAHFSERLVLSGHEDWVTSLEFAQASAQDGLNAATAHWGPDDVILASASQDRYVRLWRISQTAGLSDDGRAGAQAVLDACSAALGSADIASQLTTRAHLLEAVGTQGKAHAVALDAVLVGHDGWVHSVRWRAGPTLVTASADGSAICWEPDATAGVWASAARLGASGGGADGFLGAVPVSSSLVLAHGYHGSMHLWQLDSGGLWVPLPAPSGHFAPVRDVCWDPHGRCVLTASADQTTRLFAPVGDQCVWREIARPQIHGYDMRCAVFTSPAEYVAGADEKVVRVFRATRAFADSWHELTGQPLDVDLQSLAAGASLPVLGLSNKAVARANEAAETDGDKTNDTYSMRQTHTDVAAQALAAARDGPPLEEQLLRGTLWPESDKLYAHAYEIHSLASAHSGRWVATACRATADRHAAVRLYAVPQTPGASWPQPAVLAAHSLTVTRMRFSPPSDKYLLTVSRDRSWALFSREDNNNEEAAVAFKLAAHHKRAHARIIWDAAWSPDSVFFATASRDKTVKLWLTAAPNSAPVTISFPESVTAIDFVPETASIGCPRYALAAALESGRIFVLTADVPADKSAIPTVWNPKELPSSCTHSATVNRLAWCPRSQKPEQTVWLLASASDDNTLRINSVQLS</sequence>
<dbReference type="GO" id="GO:0033588">
    <property type="term" value="C:elongator holoenzyme complex"/>
    <property type="evidence" value="ECO:0007669"/>
    <property type="project" value="InterPro"/>
</dbReference>
<dbReference type="InterPro" id="IPR020472">
    <property type="entry name" value="WD40_PAC1"/>
</dbReference>
<evidence type="ECO:0000256" key="3">
    <source>
        <dbReference type="ARBA" id="ARBA00005043"/>
    </source>
</evidence>
<dbReference type="InterPro" id="IPR015943">
    <property type="entry name" value="WD40/YVTN_repeat-like_dom_sf"/>
</dbReference>